<gene>
    <name evidence="2" type="ORF">A4U43_C03F7550</name>
</gene>
<name>A0A5P1FCH0_ASPOF</name>
<sequence length="552" mass="61402">MEILPSDPKGEELAVIEEDDLFYEEIEAPKFVDFTVPDRSKPDDKSWFCLRIGCDQQHEEVDPDALYRSFLMRVMAARSPNIKLQKSLNPQAPSSIKKCPRSAPAKSVKDRISKMSRITSIPDKMANDKLRNHPVSSLRSTPNNTKSKSQPSTSDKKALTTPRAKKWPSIHEPFRSVKPQKAPVEVSKIKSAAKALFLGTPKKYDEASKSSNCTACGLNILEVSCKKDEGTSSMSLKKPNEPREADINSISSDHSAVKPNTEENFPTTSVLIVKEDHSEEGPKENLVVVEALNEIHTQAGVKENVAESDDDKENNSNTRNVKSSTTNSENGVQLETNENIPQKEIRAPSKKGQEHGSQAGKVKRTTILKPFRLRTDERGILKEANLEKKIQLEALKETTMGIFRHGDGKQNGKPTQEKKQKISPDKGQKAETNQTRKPRVRFVESRYAKSIPKCHKSENNKENEESQKKIVKTTTSSRQILKAKSVTAASKVQTSRLIGKGALAAKTQVEEKKTANATSSKGKRPLAISKVSICHRLDAPKSSRRRPEMTKP</sequence>
<feature type="compositionally biased region" description="Basic and acidic residues" evidence="1">
    <location>
        <begin position="455"/>
        <end position="468"/>
    </location>
</feature>
<evidence type="ECO:0000256" key="1">
    <source>
        <dbReference type="SAM" id="MobiDB-lite"/>
    </source>
</evidence>
<protein>
    <submittedName>
        <fullName evidence="2">Uncharacterized protein</fullName>
    </submittedName>
</protein>
<feature type="region of interest" description="Disordered" evidence="1">
    <location>
        <begin position="401"/>
        <end position="476"/>
    </location>
</feature>
<dbReference type="Proteomes" id="UP000243459">
    <property type="component" value="Chromosome 3"/>
</dbReference>
<feature type="region of interest" description="Disordered" evidence="1">
    <location>
        <begin position="299"/>
        <end position="365"/>
    </location>
</feature>
<reference evidence="3" key="1">
    <citation type="journal article" date="2017" name="Nat. Commun.">
        <title>The asparagus genome sheds light on the origin and evolution of a young Y chromosome.</title>
        <authorList>
            <person name="Harkess A."/>
            <person name="Zhou J."/>
            <person name="Xu C."/>
            <person name="Bowers J.E."/>
            <person name="Van der Hulst R."/>
            <person name="Ayyampalayam S."/>
            <person name="Mercati F."/>
            <person name="Riccardi P."/>
            <person name="McKain M.R."/>
            <person name="Kakrana A."/>
            <person name="Tang H."/>
            <person name="Ray J."/>
            <person name="Groenendijk J."/>
            <person name="Arikit S."/>
            <person name="Mathioni S.M."/>
            <person name="Nakano M."/>
            <person name="Shan H."/>
            <person name="Telgmann-Rauber A."/>
            <person name="Kanno A."/>
            <person name="Yue Z."/>
            <person name="Chen H."/>
            <person name="Li W."/>
            <person name="Chen Y."/>
            <person name="Xu X."/>
            <person name="Zhang Y."/>
            <person name="Luo S."/>
            <person name="Chen H."/>
            <person name="Gao J."/>
            <person name="Mao Z."/>
            <person name="Pires J.C."/>
            <person name="Luo M."/>
            <person name="Kudrna D."/>
            <person name="Wing R.A."/>
            <person name="Meyers B.C."/>
            <person name="Yi K."/>
            <person name="Kong H."/>
            <person name="Lavrijsen P."/>
            <person name="Sunseri F."/>
            <person name="Falavigna A."/>
            <person name="Ye Y."/>
            <person name="Leebens-Mack J.H."/>
            <person name="Chen G."/>
        </authorList>
    </citation>
    <scope>NUCLEOTIDE SEQUENCE [LARGE SCALE GENOMIC DNA]</scope>
    <source>
        <strain evidence="3">cv. DH0086</strain>
    </source>
</reference>
<feature type="region of interest" description="Disordered" evidence="1">
    <location>
        <begin position="229"/>
        <end position="263"/>
    </location>
</feature>
<dbReference type="Gramene" id="ONK74549">
    <property type="protein sequence ID" value="ONK74549"/>
    <property type="gene ID" value="A4U43_C03F7550"/>
</dbReference>
<proteinExistence type="predicted"/>
<dbReference type="EMBL" id="CM007383">
    <property type="protein sequence ID" value="ONK74549.1"/>
    <property type="molecule type" value="Genomic_DNA"/>
</dbReference>
<dbReference type="PANTHER" id="PTHR37241:SF1">
    <property type="entry name" value="NEUROFILAMENT HEAVY PROTEIN"/>
    <property type="match status" value="1"/>
</dbReference>
<feature type="compositionally biased region" description="Basic and acidic residues" evidence="1">
    <location>
        <begin position="535"/>
        <end position="552"/>
    </location>
</feature>
<organism evidence="2 3">
    <name type="scientific">Asparagus officinalis</name>
    <name type="common">Garden asparagus</name>
    <dbReference type="NCBI Taxonomy" id="4686"/>
    <lineage>
        <taxon>Eukaryota</taxon>
        <taxon>Viridiplantae</taxon>
        <taxon>Streptophyta</taxon>
        <taxon>Embryophyta</taxon>
        <taxon>Tracheophyta</taxon>
        <taxon>Spermatophyta</taxon>
        <taxon>Magnoliopsida</taxon>
        <taxon>Liliopsida</taxon>
        <taxon>Asparagales</taxon>
        <taxon>Asparagaceae</taxon>
        <taxon>Asparagoideae</taxon>
        <taxon>Asparagus</taxon>
    </lineage>
</organism>
<feature type="compositionally biased region" description="Basic and acidic residues" evidence="1">
    <location>
        <begin position="404"/>
        <end position="429"/>
    </location>
</feature>
<evidence type="ECO:0000313" key="2">
    <source>
        <dbReference type="EMBL" id="ONK74549.1"/>
    </source>
</evidence>
<evidence type="ECO:0000313" key="3">
    <source>
        <dbReference type="Proteomes" id="UP000243459"/>
    </source>
</evidence>
<feature type="region of interest" description="Disordered" evidence="1">
    <location>
        <begin position="510"/>
        <end position="552"/>
    </location>
</feature>
<feature type="compositionally biased region" description="Polar residues" evidence="1">
    <location>
        <begin position="315"/>
        <end position="340"/>
    </location>
</feature>
<dbReference type="AlphaFoldDB" id="A0A5P1FCH0"/>
<feature type="compositionally biased region" description="Polar residues" evidence="1">
    <location>
        <begin position="134"/>
        <end position="153"/>
    </location>
</feature>
<dbReference type="PANTHER" id="PTHR37241">
    <property type="entry name" value="NEUROFILAMENT HEAVY PROTEIN"/>
    <property type="match status" value="1"/>
</dbReference>
<keyword evidence="3" id="KW-1185">Reference proteome</keyword>
<feature type="region of interest" description="Disordered" evidence="1">
    <location>
        <begin position="87"/>
        <end position="167"/>
    </location>
</feature>
<feature type="compositionally biased region" description="Basic and acidic residues" evidence="1">
    <location>
        <begin position="341"/>
        <end position="354"/>
    </location>
</feature>
<dbReference type="OMA" id="VTQMDKH"/>
<accession>A0A5P1FCH0</accession>